<dbReference type="AlphaFoldDB" id="A0A0P1B6A4"/>
<keyword evidence="2" id="KW-1185">Reference proteome</keyword>
<protein>
    <submittedName>
        <fullName evidence="1">Uncharacterized protein</fullName>
    </submittedName>
</protein>
<dbReference type="RefSeq" id="XP_024586381.1">
    <property type="nucleotide sequence ID" value="XM_024721265.1"/>
</dbReference>
<dbReference type="Proteomes" id="UP000054928">
    <property type="component" value="Unassembled WGS sequence"/>
</dbReference>
<proteinExistence type="predicted"/>
<dbReference type="OMA" id="CKHVAPP"/>
<accession>A0A0P1B6A4</accession>
<reference evidence="2" key="1">
    <citation type="submission" date="2014-09" db="EMBL/GenBank/DDBJ databases">
        <authorList>
            <person name="Sharma Rahul"/>
            <person name="Thines Marco"/>
        </authorList>
    </citation>
    <scope>NUCLEOTIDE SEQUENCE [LARGE SCALE GENOMIC DNA]</scope>
</reference>
<dbReference type="GeneID" id="36402797"/>
<name>A0A0P1B6A4_PLAHL</name>
<organism evidence="1 2">
    <name type="scientific">Plasmopara halstedii</name>
    <name type="common">Downy mildew of sunflower</name>
    <dbReference type="NCBI Taxonomy" id="4781"/>
    <lineage>
        <taxon>Eukaryota</taxon>
        <taxon>Sar</taxon>
        <taxon>Stramenopiles</taxon>
        <taxon>Oomycota</taxon>
        <taxon>Peronosporomycetes</taxon>
        <taxon>Peronosporales</taxon>
        <taxon>Peronosporaceae</taxon>
        <taxon>Plasmopara</taxon>
    </lineage>
</organism>
<dbReference type="OrthoDB" id="168391at2759"/>
<dbReference type="EMBL" id="CCYD01003101">
    <property type="protein sequence ID" value="CEG50012.1"/>
    <property type="molecule type" value="Genomic_DNA"/>
</dbReference>
<sequence>MSRAHQLCTSIGSSGLSTHANVSTGDQGDAFKWFELQTRLRKLQSELCQIMVQTKIAWMQCFANSWTITSCTTAENMVQLGEKLTTNLKHAFNITNGTIRVPLKVYETLVKRIEDDMATFQNLVASVALGNFLQSQHDIITQEKSANDKKLRSTKTITCFNRLLRVDLPSMQTYCKHVAPPYSSYLSLKHKRVSK</sequence>
<evidence type="ECO:0000313" key="1">
    <source>
        <dbReference type="EMBL" id="CEG50012.1"/>
    </source>
</evidence>
<evidence type="ECO:0000313" key="2">
    <source>
        <dbReference type="Proteomes" id="UP000054928"/>
    </source>
</evidence>